<feature type="non-terminal residue" evidence="2">
    <location>
        <position position="501"/>
    </location>
</feature>
<feature type="compositionally biased region" description="Basic residues" evidence="1">
    <location>
        <begin position="112"/>
        <end position="129"/>
    </location>
</feature>
<feature type="compositionally biased region" description="Basic residues" evidence="1">
    <location>
        <begin position="157"/>
        <end position="166"/>
    </location>
</feature>
<feature type="compositionally biased region" description="Basic residues" evidence="1">
    <location>
        <begin position="138"/>
        <end position="149"/>
    </location>
</feature>
<gene>
    <name evidence="2" type="ORF">BU14_2308s0001</name>
</gene>
<feature type="compositionally biased region" description="Acidic residues" evidence="1">
    <location>
        <begin position="1"/>
        <end position="10"/>
    </location>
</feature>
<feature type="compositionally biased region" description="Gly residues" evidence="1">
    <location>
        <begin position="11"/>
        <end position="22"/>
    </location>
</feature>
<evidence type="ECO:0000313" key="3">
    <source>
        <dbReference type="Proteomes" id="UP000218209"/>
    </source>
</evidence>
<feature type="compositionally biased region" description="Basic and acidic residues" evidence="1">
    <location>
        <begin position="246"/>
        <end position="283"/>
    </location>
</feature>
<reference evidence="2 3" key="1">
    <citation type="submission" date="2017-03" db="EMBL/GenBank/DDBJ databases">
        <title>WGS assembly of Porphyra umbilicalis.</title>
        <authorList>
            <person name="Brawley S.H."/>
            <person name="Blouin N.A."/>
            <person name="Ficko-Blean E."/>
            <person name="Wheeler G.L."/>
            <person name="Lohr M."/>
            <person name="Goodson H.V."/>
            <person name="Jenkins J.W."/>
            <person name="Blaby-Haas C.E."/>
            <person name="Helliwell K.E."/>
            <person name="Chan C."/>
            <person name="Marriage T."/>
            <person name="Bhattacharya D."/>
            <person name="Klein A.S."/>
            <person name="Badis Y."/>
            <person name="Brodie J."/>
            <person name="Cao Y."/>
            <person name="Collen J."/>
            <person name="Dittami S.M."/>
            <person name="Gachon C.M."/>
            <person name="Green B.R."/>
            <person name="Karpowicz S."/>
            <person name="Kim J.W."/>
            <person name="Kudahl U."/>
            <person name="Lin S."/>
            <person name="Michel G."/>
            <person name="Mittag M."/>
            <person name="Olson B.J."/>
            <person name="Pangilinan J."/>
            <person name="Peng Y."/>
            <person name="Qiu H."/>
            <person name="Shu S."/>
            <person name="Singer J.T."/>
            <person name="Smith A.G."/>
            <person name="Sprecher B.N."/>
            <person name="Wagner V."/>
            <person name="Wang W."/>
            <person name="Wang Z.-Y."/>
            <person name="Yan J."/>
            <person name="Yarish C."/>
            <person name="Zoeuner-Riek S."/>
            <person name="Zhuang Y."/>
            <person name="Zou Y."/>
            <person name="Lindquist E.A."/>
            <person name="Grimwood J."/>
            <person name="Barry K."/>
            <person name="Rokhsar D.S."/>
            <person name="Schmutz J."/>
            <person name="Stiller J.W."/>
            <person name="Grossman A.R."/>
            <person name="Prochnik S.E."/>
        </authorList>
    </citation>
    <scope>NUCLEOTIDE SEQUENCE [LARGE SCALE GENOMIC DNA]</scope>
    <source>
        <strain evidence="2">4086291</strain>
    </source>
</reference>
<accession>A0A1X6NJE2</accession>
<dbReference type="Proteomes" id="UP000218209">
    <property type="component" value="Unassembled WGS sequence"/>
</dbReference>
<feature type="non-terminal residue" evidence="2">
    <location>
        <position position="1"/>
    </location>
</feature>
<keyword evidence="3" id="KW-1185">Reference proteome</keyword>
<name>A0A1X6NJE2_PORUM</name>
<dbReference type="EMBL" id="KV920138">
    <property type="protein sequence ID" value="OSX68741.1"/>
    <property type="molecule type" value="Genomic_DNA"/>
</dbReference>
<dbReference type="AlphaFoldDB" id="A0A1X6NJE2"/>
<sequence length="501" mass="50967">GVALREDDDGGAGGVAAAGGGGEEARPKRRAVGAVDCRPPGGVVVVEERRRFGRCGAARSVAGGGGDGATAAAAAAAVGGGGGAPPQPRARAERQTPVRERRGRERDGCVKVCRRQPRRRPRRLGHHRPAAAAVGANHQRRPDRRRRPRAAVDERHRQPRRWRARPRPAAAAAAAAAARVRPAPDGHGLHAPAAGHGPPPGRRTRLAQPPVEGGQQLPPPVPSAVWKGAHPRAPHGPPRPGLVVHDAGEPRGRHAPAGREAEAPERRGAARHEQHRVGARRVDGGGVGGGVDEEHVEAGGRGGGGGADAGGAGANDDDRRGGGGGGGGGGGCLAIHRGDAGVHAKAPPSRGKAGGAARLVKRATGTAQPPAQGGRRCGADEPLRASFRPGPPTRAPARGGWPRLNRRSSLPSYRPPQTQAAPGTAGGGKANHTPSAAERAHRRADAMPAGVRPGVLAQTAARRRAADGAGMRRRQRDVRRPDAVHRGGGTTDGPPSAPSNV</sequence>
<proteinExistence type="predicted"/>
<evidence type="ECO:0000256" key="1">
    <source>
        <dbReference type="SAM" id="MobiDB-lite"/>
    </source>
</evidence>
<feature type="region of interest" description="Disordered" evidence="1">
    <location>
        <begin position="1"/>
        <end position="39"/>
    </location>
</feature>
<feature type="region of interest" description="Disordered" evidence="1">
    <location>
        <begin position="59"/>
        <end position="501"/>
    </location>
</feature>
<feature type="compositionally biased region" description="Basic and acidic residues" evidence="1">
    <location>
        <begin position="90"/>
        <end position="109"/>
    </location>
</feature>
<feature type="compositionally biased region" description="Gly residues" evidence="1">
    <location>
        <begin position="322"/>
        <end position="332"/>
    </location>
</feature>
<organism evidence="2 3">
    <name type="scientific">Porphyra umbilicalis</name>
    <name type="common">Purple laver</name>
    <name type="synonym">Red alga</name>
    <dbReference type="NCBI Taxonomy" id="2786"/>
    <lineage>
        <taxon>Eukaryota</taxon>
        <taxon>Rhodophyta</taxon>
        <taxon>Bangiophyceae</taxon>
        <taxon>Bangiales</taxon>
        <taxon>Bangiaceae</taxon>
        <taxon>Porphyra</taxon>
    </lineage>
</organism>
<feature type="compositionally biased region" description="Gly residues" evidence="1">
    <location>
        <begin position="299"/>
        <end position="313"/>
    </location>
</feature>
<feature type="compositionally biased region" description="Low complexity" evidence="1">
    <location>
        <begin position="167"/>
        <end position="181"/>
    </location>
</feature>
<evidence type="ECO:0000313" key="2">
    <source>
        <dbReference type="EMBL" id="OSX68741.1"/>
    </source>
</evidence>
<protein>
    <submittedName>
        <fullName evidence="2">Uncharacterized protein</fullName>
    </submittedName>
</protein>